<dbReference type="RefSeq" id="WP_188771031.1">
    <property type="nucleotide sequence ID" value="NZ_BMKK01000017.1"/>
</dbReference>
<organism evidence="2 3">
    <name type="scientific">Emticicia aquatilis</name>
    <dbReference type="NCBI Taxonomy" id="1537369"/>
    <lineage>
        <taxon>Bacteria</taxon>
        <taxon>Pseudomonadati</taxon>
        <taxon>Bacteroidota</taxon>
        <taxon>Cytophagia</taxon>
        <taxon>Cytophagales</taxon>
        <taxon>Leadbetterellaceae</taxon>
        <taxon>Emticicia</taxon>
    </lineage>
</organism>
<gene>
    <name evidence="2" type="ORF">GCM10011514_51780</name>
</gene>
<protein>
    <submittedName>
        <fullName evidence="2">Uncharacterized protein</fullName>
    </submittedName>
</protein>
<sequence length="294" mass="34325">MKKLLLLFLILLPTFSLSAQTKPTPKKIQIVLLGTFHLNQSLDSNSRLHSDLFSKKRQKEVDEIVNSLANFNPDKIYVENTPDRQPYWDSLYFNYQKGIEPSNRKVNANEIVQFGFKTAKKLNLKGVKCVDFQPADYDSPNFKTEYALEKTIKNLFDQMGAYNDSVRTNDEFLSKGYPFKRPKQDSLLQKTTLAEYILAQNTPESAAYFTYSDWSWYYGLGRKDEYVGVDVIANFHYSRNARIFANILRDVEYKKDNRYVLIYGSSHIPFLKHLFETYPYFEVIALENVLKTTK</sequence>
<dbReference type="InterPro" id="IPR043749">
    <property type="entry name" value="DUF5694"/>
</dbReference>
<evidence type="ECO:0000313" key="2">
    <source>
        <dbReference type="EMBL" id="GGD81339.1"/>
    </source>
</evidence>
<dbReference type="Pfam" id="PF18950">
    <property type="entry name" value="DUF5694"/>
    <property type="match status" value="1"/>
</dbReference>
<dbReference type="AlphaFoldDB" id="A0A917DXN4"/>
<dbReference type="EMBL" id="BMKK01000017">
    <property type="protein sequence ID" value="GGD81339.1"/>
    <property type="molecule type" value="Genomic_DNA"/>
</dbReference>
<reference evidence="2" key="2">
    <citation type="submission" date="2020-09" db="EMBL/GenBank/DDBJ databases">
        <authorList>
            <person name="Sun Q."/>
            <person name="Zhou Y."/>
        </authorList>
    </citation>
    <scope>NUCLEOTIDE SEQUENCE</scope>
    <source>
        <strain evidence="2">CGMCC 1.15958</strain>
    </source>
</reference>
<comment type="caution">
    <text evidence="2">The sequence shown here is derived from an EMBL/GenBank/DDBJ whole genome shotgun (WGS) entry which is preliminary data.</text>
</comment>
<feature type="signal peptide" evidence="1">
    <location>
        <begin position="1"/>
        <end position="19"/>
    </location>
</feature>
<evidence type="ECO:0000313" key="3">
    <source>
        <dbReference type="Proteomes" id="UP000609064"/>
    </source>
</evidence>
<reference evidence="2" key="1">
    <citation type="journal article" date="2014" name="Int. J. Syst. Evol. Microbiol.">
        <title>Complete genome sequence of Corynebacterium casei LMG S-19264T (=DSM 44701T), isolated from a smear-ripened cheese.</title>
        <authorList>
            <consortium name="US DOE Joint Genome Institute (JGI-PGF)"/>
            <person name="Walter F."/>
            <person name="Albersmeier A."/>
            <person name="Kalinowski J."/>
            <person name="Ruckert C."/>
        </authorList>
    </citation>
    <scope>NUCLEOTIDE SEQUENCE</scope>
    <source>
        <strain evidence="2">CGMCC 1.15958</strain>
    </source>
</reference>
<feature type="chain" id="PRO_5037433071" evidence="1">
    <location>
        <begin position="20"/>
        <end position="294"/>
    </location>
</feature>
<proteinExistence type="predicted"/>
<keyword evidence="3" id="KW-1185">Reference proteome</keyword>
<evidence type="ECO:0000256" key="1">
    <source>
        <dbReference type="SAM" id="SignalP"/>
    </source>
</evidence>
<name>A0A917DXN4_9BACT</name>
<accession>A0A917DXN4</accession>
<keyword evidence="1" id="KW-0732">Signal</keyword>
<dbReference type="Proteomes" id="UP000609064">
    <property type="component" value="Unassembled WGS sequence"/>
</dbReference>